<dbReference type="AlphaFoldDB" id="A0A0G0P5B8"/>
<name>A0A0G0P5B8_9BACT</name>
<feature type="domain" description="Glycosyl transferase family 1" evidence="1">
    <location>
        <begin position="190"/>
        <end position="346"/>
    </location>
</feature>
<keyword evidence="2" id="KW-0808">Transferase</keyword>
<comment type="caution">
    <text evidence="2">The sequence shown here is derived from an EMBL/GenBank/DDBJ whole genome shotgun (WGS) entry which is preliminary data.</text>
</comment>
<evidence type="ECO:0000313" key="3">
    <source>
        <dbReference type="Proteomes" id="UP000034764"/>
    </source>
</evidence>
<gene>
    <name evidence="2" type="ORF">UT53_C0018G0005</name>
</gene>
<dbReference type="GO" id="GO:0016757">
    <property type="term" value="F:glycosyltransferase activity"/>
    <property type="evidence" value="ECO:0007669"/>
    <property type="project" value="InterPro"/>
</dbReference>
<reference evidence="2 3" key="1">
    <citation type="journal article" date="2015" name="Nature">
        <title>rRNA introns, odd ribosomes, and small enigmatic genomes across a large radiation of phyla.</title>
        <authorList>
            <person name="Brown C.T."/>
            <person name="Hug L.A."/>
            <person name="Thomas B.C."/>
            <person name="Sharon I."/>
            <person name="Castelle C.J."/>
            <person name="Singh A."/>
            <person name="Wilkins M.J."/>
            <person name="Williams K.H."/>
            <person name="Banfield J.F."/>
        </authorList>
    </citation>
    <scope>NUCLEOTIDE SEQUENCE [LARGE SCALE GENOMIC DNA]</scope>
</reference>
<sequence>MAKLLMITGLGSVTDLASDRKGAFYNTLEEFHKYWDRIDIISPCVRGQPIGEKIIFGNTHIHISKWPLFLHPLFFLSKGIELYRINHFNLMTTQDYPPFYNGIGARLLWMKIRVPYILEIMHIPGHPRSANFREWFYKQLTKVFVRFVAKKAVAVRVINKIQVPDFLTKHGVPREKLKYIPAFYIDLNIFKPLDLEKKYDLIFVGRLEPNKGLDLLLEVAQKSNLKILIVGTGPLYNDLRSQIENYNGGLFGLKDRHCNLSNISLHGFAKDFLEVAKLINESRALAMLSYNEGGPRVVLEALACGVPVIATSVGIVPDVINRNNGVIVDWSAEDVIRAFEEIKDLKFKTDLSQFEKKLAIKNYADKLKELI</sequence>
<organism evidence="2 3">
    <name type="scientific">Candidatus Yanofskybacteria bacterium GW2011_GWD2_39_48</name>
    <dbReference type="NCBI Taxonomy" id="1619031"/>
    <lineage>
        <taxon>Bacteria</taxon>
        <taxon>Candidatus Yanofskyibacteriota</taxon>
    </lineage>
</organism>
<evidence type="ECO:0000313" key="2">
    <source>
        <dbReference type="EMBL" id="KKR23454.1"/>
    </source>
</evidence>
<dbReference type="EMBL" id="LBXD01000018">
    <property type="protein sequence ID" value="KKR23454.1"/>
    <property type="molecule type" value="Genomic_DNA"/>
</dbReference>
<dbReference type="Proteomes" id="UP000034764">
    <property type="component" value="Unassembled WGS sequence"/>
</dbReference>
<dbReference type="SUPFAM" id="SSF53756">
    <property type="entry name" value="UDP-Glycosyltransferase/glycogen phosphorylase"/>
    <property type="match status" value="1"/>
</dbReference>
<proteinExistence type="predicted"/>
<accession>A0A0G0P5B8</accession>
<protein>
    <submittedName>
        <fullName evidence="2">Glycosyltransferase</fullName>
    </submittedName>
</protein>
<dbReference type="Pfam" id="PF00534">
    <property type="entry name" value="Glycos_transf_1"/>
    <property type="match status" value="1"/>
</dbReference>
<dbReference type="PANTHER" id="PTHR12526:SF637">
    <property type="entry name" value="GLYCOSYLTRANSFERASE EPSF-RELATED"/>
    <property type="match status" value="1"/>
</dbReference>
<dbReference type="InterPro" id="IPR001296">
    <property type="entry name" value="Glyco_trans_1"/>
</dbReference>
<dbReference type="PANTHER" id="PTHR12526">
    <property type="entry name" value="GLYCOSYLTRANSFERASE"/>
    <property type="match status" value="1"/>
</dbReference>
<dbReference type="Gene3D" id="3.40.50.2000">
    <property type="entry name" value="Glycogen Phosphorylase B"/>
    <property type="match status" value="2"/>
</dbReference>
<evidence type="ECO:0000259" key="1">
    <source>
        <dbReference type="Pfam" id="PF00534"/>
    </source>
</evidence>